<comment type="function">
    <text evidence="7 10">Catalyzes the aldol cleavage of 4-hydroxy-4-methyl-2-oxoglutarate (HMG) into 2 molecules of pyruvate. Also contains a secondary oxaloacetate (OAA) decarboxylase activity due to the common pyruvate enolate transition state formed following C-C bond cleavage in the retro-aldol and decarboxylation reactions.</text>
</comment>
<evidence type="ECO:0000256" key="10">
    <source>
        <dbReference type="RuleBase" id="RU004338"/>
    </source>
</evidence>
<comment type="cofactor">
    <cofactor evidence="9">
        <name>Mg(2+)</name>
        <dbReference type="ChEBI" id="CHEBI:18420"/>
    </cofactor>
</comment>
<evidence type="ECO:0000256" key="8">
    <source>
        <dbReference type="ARBA" id="ARBA00047973"/>
    </source>
</evidence>
<dbReference type="Gene3D" id="3.50.30.40">
    <property type="entry name" value="Ribonuclease E inhibitor RraA/RraA-like"/>
    <property type="match status" value="1"/>
</dbReference>
<dbReference type="InterPro" id="IPR005493">
    <property type="entry name" value="RraA/RraA-like"/>
</dbReference>
<dbReference type="OrthoDB" id="943692at2"/>
<feature type="binding site" evidence="9">
    <location>
        <begin position="77"/>
        <end position="80"/>
    </location>
    <ligand>
        <name>substrate</name>
    </ligand>
</feature>
<dbReference type="GO" id="GO:0008948">
    <property type="term" value="F:oxaloacetate decarboxylase activity"/>
    <property type="evidence" value="ECO:0007669"/>
    <property type="project" value="UniProtKB-EC"/>
</dbReference>
<comment type="catalytic activity">
    <reaction evidence="1 10">
        <text>4-hydroxy-4-methyl-2-oxoglutarate = 2 pyruvate</text>
        <dbReference type="Rhea" id="RHEA:22748"/>
        <dbReference type="ChEBI" id="CHEBI:15361"/>
        <dbReference type="ChEBI" id="CHEBI:58276"/>
        <dbReference type="EC" id="4.1.3.17"/>
    </reaction>
</comment>
<evidence type="ECO:0000256" key="2">
    <source>
        <dbReference type="ARBA" id="ARBA00001968"/>
    </source>
</evidence>
<sequence length="169" mass="17849">MPPEFSTADLYDTHGETVRVCAPVFRDFGGRTRFFGQAVTVKCFEDNSRIKETLAEAGAGRVLVVDAGGSLRCAMLGDLIAESAVSNGWAGVVIQGCVRDSARLATMDLGIKALAAIPRKSVRRGEGQRDLPVEIAGVQVCPGDWVYGDGDGLLIADAPLLPDQVQTGN</sequence>
<feature type="binding site" evidence="9">
    <location>
        <position position="100"/>
    </location>
    <ligand>
        <name>Mg(2+)</name>
        <dbReference type="ChEBI" id="CHEBI:18420"/>
    </ligand>
</feature>
<dbReference type="NCBIfam" id="NF006875">
    <property type="entry name" value="PRK09372.1"/>
    <property type="match status" value="1"/>
</dbReference>
<dbReference type="PANTHER" id="PTHR33254">
    <property type="entry name" value="4-HYDROXY-4-METHYL-2-OXOGLUTARATE ALDOLASE 3-RELATED"/>
    <property type="match status" value="1"/>
</dbReference>
<evidence type="ECO:0000256" key="5">
    <source>
        <dbReference type="ARBA" id="ARBA00022723"/>
    </source>
</evidence>
<keyword evidence="9" id="KW-0460">Magnesium</keyword>
<dbReference type="CDD" id="cd16841">
    <property type="entry name" value="RraA_family"/>
    <property type="match status" value="1"/>
</dbReference>
<evidence type="ECO:0000256" key="3">
    <source>
        <dbReference type="ARBA" id="ARBA00008621"/>
    </source>
</evidence>
<evidence type="ECO:0000313" key="11">
    <source>
        <dbReference type="EMBL" id="KAA6185615.1"/>
    </source>
</evidence>
<feature type="binding site" evidence="9">
    <location>
        <position position="99"/>
    </location>
    <ligand>
        <name>substrate</name>
    </ligand>
</feature>
<protein>
    <recommendedName>
        <fullName evidence="10">4-hydroxy-4-methyl-2-oxoglutarate aldolase</fullName>
        <shortName evidence="10">HMG aldolase</shortName>
        <ecNumber evidence="10">4.1.1.112</ecNumber>
        <ecNumber evidence="10">4.1.3.17</ecNumber>
    </recommendedName>
    <alternativeName>
        <fullName evidence="10">Oxaloacetate decarboxylase</fullName>
    </alternativeName>
</protein>
<comment type="similarity">
    <text evidence="3 10">Belongs to the class II aldolase/RraA-like family.</text>
</comment>
<dbReference type="Proteomes" id="UP000322981">
    <property type="component" value="Unassembled WGS sequence"/>
</dbReference>
<evidence type="ECO:0000256" key="6">
    <source>
        <dbReference type="ARBA" id="ARBA00023239"/>
    </source>
</evidence>
<comment type="catalytic activity">
    <reaction evidence="8 10">
        <text>oxaloacetate + H(+) = pyruvate + CO2</text>
        <dbReference type="Rhea" id="RHEA:15641"/>
        <dbReference type="ChEBI" id="CHEBI:15361"/>
        <dbReference type="ChEBI" id="CHEBI:15378"/>
        <dbReference type="ChEBI" id="CHEBI:16452"/>
        <dbReference type="ChEBI" id="CHEBI:16526"/>
        <dbReference type="EC" id="4.1.1.112"/>
    </reaction>
</comment>
<evidence type="ECO:0000256" key="1">
    <source>
        <dbReference type="ARBA" id="ARBA00001342"/>
    </source>
</evidence>
<dbReference type="GO" id="GO:0047443">
    <property type="term" value="F:4-hydroxy-4-methyl-2-oxoglutarate aldolase activity"/>
    <property type="evidence" value="ECO:0007669"/>
    <property type="project" value="UniProtKB-EC"/>
</dbReference>
<evidence type="ECO:0000256" key="9">
    <source>
        <dbReference type="PIRSR" id="PIRSR605493-1"/>
    </source>
</evidence>
<comment type="caution">
    <text evidence="11">The sequence shown here is derived from an EMBL/GenBank/DDBJ whole genome shotgun (WGS) entry which is preliminary data.</text>
</comment>
<keyword evidence="12" id="KW-1185">Reference proteome</keyword>
<keyword evidence="6 10" id="KW-0456">Lyase</keyword>
<proteinExistence type="inferred from homology"/>
<dbReference type="RefSeq" id="WP_150092156.1">
    <property type="nucleotide sequence ID" value="NZ_JBFUOH010000003.1"/>
</dbReference>
<dbReference type="InterPro" id="IPR036704">
    <property type="entry name" value="RraA/RraA-like_sf"/>
</dbReference>
<dbReference type="NCBIfam" id="TIGR01935">
    <property type="entry name" value="NOT-MenG"/>
    <property type="match status" value="1"/>
</dbReference>
<name>A0A5M8FRP4_9GAMM</name>
<dbReference type="Pfam" id="PF03737">
    <property type="entry name" value="RraA-like"/>
    <property type="match status" value="1"/>
</dbReference>
<dbReference type="InterPro" id="IPR010203">
    <property type="entry name" value="RraA"/>
</dbReference>
<keyword evidence="5 9" id="KW-0479">Metal-binding</keyword>
<evidence type="ECO:0000256" key="7">
    <source>
        <dbReference type="ARBA" id="ARBA00025046"/>
    </source>
</evidence>
<comment type="cofactor">
    <cofactor evidence="2 10">
        <name>a divalent metal cation</name>
        <dbReference type="ChEBI" id="CHEBI:60240"/>
    </cofactor>
</comment>
<dbReference type="EMBL" id="VWXX01000008">
    <property type="protein sequence ID" value="KAA6185615.1"/>
    <property type="molecule type" value="Genomic_DNA"/>
</dbReference>
<evidence type="ECO:0000313" key="12">
    <source>
        <dbReference type="Proteomes" id="UP000322981"/>
    </source>
</evidence>
<reference evidence="11 12" key="1">
    <citation type="submission" date="2019-09" db="EMBL/GenBank/DDBJ databases">
        <title>Whole-genome sequence of the purple sulfur bacterium Thiohalocapsa marina DSM 19078.</title>
        <authorList>
            <person name="Kyndt J.A."/>
            <person name="Meyer T.E."/>
        </authorList>
    </citation>
    <scope>NUCLEOTIDE SEQUENCE [LARGE SCALE GENOMIC DNA]</scope>
    <source>
        <strain evidence="11 12">DSM 19078</strain>
    </source>
</reference>
<comment type="subunit">
    <text evidence="4 10">Homotrimer.</text>
</comment>
<organism evidence="11 12">
    <name type="scientific">Thiohalocapsa marina</name>
    <dbReference type="NCBI Taxonomy" id="424902"/>
    <lineage>
        <taxon>Bacteria</taxon>
        <taxon>Pseudomonadati</taxon>
        <taxon>Pseudomonadota</taxon>
        <taxon>Gammaproteobacteria</taxon>
        <taxon>Chromatiales</taxon>
        <taxon>Chromatiaceae</taxon>
        <taxon>Thiohalocapsa</taxon>
    </lineage>
</organism>
<dbReference type="PANTHER" id="PTHR33254:SF4">
    <property type="entry name" value="4-HYDROXY-4-METHYL-2-OXOGLUTARATE ALDOLASE 3-RELATED"/>
    <property type="match status" value="1"/>
</dbReference>
<dbReference type="AlphaFoldDB" id="A0A5M8FRP4"/>
<dbReference type="GO" id="GO:0008428">
    <property type="term" value="F:ribonuclease inhibitor activity"/>
    <property type="evidence" value="ECO:0007669"/>
    <property type="project" value="InterPro"/>
</dbReference>
<dbReference type="SUPFAM" id="SSF89562">
    <property type="entry name" value="RraA-like"/>
    <property type="match status" value="1"/>
</dbReference>
<dbReference type="GO" id="GO:0051252">
    <property type="term" value="P:regulation of RNA metabolic process"/>
    <property type="evidence" value="ECO:0007669"/>
    <property type="project" value="InterPro"/>
</dbReference>
<dbReference type="EC" id="4.1.3.17" evidence="10"/>
<dbReference type="EC" id="4.1.1.112" evidence="10"/>
<evidence type="ECO:0000256" key="4">
    <source>
        <dbReference type="ARBA" id="ARBA00011233"/>
    </source>
</evidence>
<gene>
    <name evidence="11" type="ORF">F2Q65_07935</name>
</gene>
<dbReference type="GO" id="GO:0046872">
    <property type="term" value="F:metal ion binding"/>
    <property type="evidence" value="ECO:0007669"/>
    <property type="project" value="UniProtKB-KW"/>
</dbReference>
<accession>A0A5M8FRP4</accession>